<dbReference type="SMART" id="SM00829">
    <property type="entry name" value="PKS_ER"/>
    <property type="match status" value="1"/>
</dbReference>
<keyword evidence="1 5" id="KW-0479">Metal-binding</keyword>
<dbReference type="Proteomes" id="UP001358417">
    <property type="component" value="Unassembled WGS sequence"/>
</dbReference>
<evidence type="ECO:0000256" key="1">
    <source>
        <dbReference type="ARBA" id="ARBA00022723"/>
    </source>
</evidence>
<comment type="cofactor">
    <cofactor evidence="5">
        <name>Zn(2+)</name>
        <dbReference type="ChEBI" id="CHEBI:29105"/>
    </cofactor>
</comment>
<dbReference type="SUPFAM" id="SSF51735">
    <property type="entry name" value="NAD(P)-binding Rossmann-fold domains"/>
    <property type="match status" value="1"/>
</dbReference>
<dbReference type="Gene3D" id="3.40.50.720">
    <property type="entry name" value="NAD(P)-binding Rossmann-like Domain"/>
    <property type="match status" value="1"/>
</dbReference>
<dbReference type="SUPFAM" id="SSF50129">
    <property type="entry name" value="GroES-like"/>
    <property type="match status" value="1"/>
</dbReference>
<reference evidence="7 8" key="1">
    <citation type="submission" date="2023-08" db="EMBL/GenBank/DDBJ databases">
        <title>Black Yeasts Isolated from many extreme environments.</title>
        <authorList>
            <person name="Coleine C."/>
            <person name="Stajich J.E."/>
            <person name="Selbmann L."/>
        </authorList>
    </citation>
    <scope>NUCLEOTIDE SEQUENCE [LARGE SCALE GENOMIC DNA]</scope>
    <source>
        <strain evidence="7 8">CCFEE 5792</strain>
    </source>
</reference>
<dbReference type="Pfam" id="PF00107">
    <property type="entry name" value="ADH_zinc_N"/>
    <property type="match status" value="1"/>
</dbReference>
<dbReference type="GO" id="GO:0008270">
    <property type="term" value="F:zinc ion binding"/>
    <property type="evidence" value="ECO:0007669"/>
    <property type="project" value="InterPro"/>
</dbReference>
<evidence type="ECO:0000256" key="2">
    <source>
        <dbReference type="ARBA" id="ARBA00022833"/>
    </source>
</evidence>
<keyword evidence="4" id="KW-0520">NAD</keyword>
<keyword evidence="8" id="KW-1185">Reference proteome</keyword>
<dbReference type="AlphaFoldDB" id="A0AAV9NN02"/>
<protein>
    <recommendedName>
        <fullName evidence="6">Enoyl reductase (ER) domain-containing protein</fullName>
    </recommendedName>
</protein>
<dbReference type="InterPro" id="IPR036291">
    <property type="entry name" value="NAD(P)-bd_dom_sf"/>
</dbReference>
<dbReference type="GeneID" id="89973001"/>
<evidence type="ECO:0000313" key="8">
    <source>
        <dbReference type="Proteomes" id="UP001358417"/>
    </source>
</evidence>
<dbReference type="RefSeq" id="XP_064711020.1">
    <property type="nucleotide sequence ID" value="XM_064848396.1"/>
</dbReference>
<accession>A0AAV9NN02</accession>
<feature type="domain" description="Enoyl reductase (ER)" evidence="6">
    <location>
        <begin position="15"/>
        <end position="387"/>
    </location>
</feature>
<evidence type="ECO:0000256" key="3">
    <source>
        <dbReference type="ARBA" id="ARBA00023002"/>
    </source>
</evidence>
<dbReference type="InterPro" id="IPR013149">
    <property type="entry name" value="ADH-like_C"/>
</dbReference>
<evidence type="ECO:0000313" key="7">
    <source>
        <dbReference type="EMBL" id="KAK5062748.1"/>
    </source>
</evidence>
<dbReference type="GO" id="GO:0051903">
    <property type="term" value="F:S-(hydroxymethyl)glutathione dehydrogenase [NAD(P)+] activity"/>
    <property type="evidence" value="ECO:0007669"/>
    <property type="project" value="TreeGrafter"/>
</dbReference>
<name>A0AAV9NN02_9EURO</name>
<dbReference type="EMBL" id="JAVRRD010000002">
    <property type="protein sequence ID" value="KAK5062748.1"/>
    <property type="molecule type" value="Genomic_DNA"/>
</dbReference>
<dbReference type="Gene3D" id="3.90.180.10">
    <property type="entry name" value="Medium-chain alcohol dehydrogenases, catalytic domain"/>
    <property type="match status" value="1"/>
</dbReference>
<dbReference type="InterPro" id="IPR013154">
    <property type="entry name" value="ADH-like_N"/>
</dbReference>
<dbReference type="PANTHER" id="PTHR43880">
    <property type="entry name" value="ALCOHOL DEHYDROGENASE"/>
    <property type="match status" value="1"/>
</dbReference>
<evidence type="ECO:0000256" key="5">
    <source>
        <dbReference type="RuleBase" id="RU361277"/>
    </source>
</evidence>
<evidence type="ECO:0000256" key="4">
    <source>
        <dbReference type="ARBA" id="ARBA00023027"/>
    </source>
</evidence>
<gene>
    <name evidence="7" type="ORF">LTR84_004823</name>
</gene>
<dbReference type="InterPro" id="IPR020843">
    <property type="entry name" value="ER"/>
</dbReference>
<sequence>MSQQRATAYVVHKYGTAFALEEVILGALASDQVRVKLKATGICHTDLLAANGGIPVELPAILGHEGVGQITEVGSAVTLLKKDDHVILSFASCATCAKCLSGHPNHCHSFVPLNLTGIRTAESSRTILELTSSEQSALTDLTTLFFGQSSLSSYANVNQRSCVPFDPAVLQRSGGQPIPLSHLAPFACGFMTGAGTVINSCKPNLGSSIAIYGAGAVGIAAIAAAAHLTCANTIIAVDINPDKLALAAKAGATLTINSREGEELHNRLIQDATQGNGPDFVIDTTGNVRVIQQMLSSMSRTGTAIQLAGPSTGPNVQLHPSFMVNNAATYKGVIEGDANPALTIPALVDHYRRGRFPIGDLITEYPHKDLDRAIADIHSGKTVKAVLVWND</sequence>
<comment type="caution">
    <text evidence="7">The sequence shown here is derived from an EMBL/GenBank/DDBJ whole genome shotgun (WGS) entry which is preliminary data.</text>
</comment>
<dbReference type="PANTHER" id="PTHR43880:SF12">
    <property type="entry name" value="ALCOHOL DEHYDROGENASE CLASS-3"/>
    <property type="match status" value="1"/>
</dbReference>
<dbReference type="Pfam" id="PF08240">
    <property type="entry name" value="ADH_N"/>
    <property type="match status" value="1"/>
</dbReference>
<keyword evidence="2 5" id="KW-0862">Zinc</keyword>
<dbReference type="PROSITE" id="PS00059">
    <property type="entry name" value="ADH_ZINC"/>
    <property type="match status" value="1"/>
</dbReference>
<keyword evidence="3" id="KW-0560">Oxidoreductase</keyword>
<proteinExistence type="inferred from homology"/>
<comment type="similarity">
    <text evidence="5">Belongs to the zinc-containing alcohol dehydrogenase family.</text>
</comment>
<dbReference type="InterPro" id="IPR011032">
    <property type="entry name" value="GroES-like_sf"/>
</dbReference>
<dbReference type="GO" id="GO:0005829">
    <property type="term" value="C:cytosol"/>
    <property type="evidence" value="ECO:0007669"/>
    <property type="project" value="TreeGrafter"/>
</dbReference>
<evidence type="ECO:0000259" key="6">
    <source>
        <dbReference type="SMART" id="SM00829"/>
    </source>
</evidence>
<dbReference type="GO" id="GO:0046294">
    <property type="term" value="P:formaldehyde catabolic process"/>
    <property type="evidence" value="ECO:0007669"/>
    <property type="project" value="TreeGrafter"/>
</dbReference>
<dbReference type="InterPro" id="IPR002328">
    <property type="entry name" value="ADH_Zn_CS"/>
</dbReference>
<organism evidence="7 8">
    <name type="scientific">Exophiala bonariae</name>
    <dbReference type="NCBI Taxonomy" id="1690606"/>
    <lineage>
        <taxon>Eukaryota</taxon>
        <taxon>Fungi</taxon>
        <taxon>Dikarya</taxon>
        <taxon>Ascomycota</taxon>
        <taxon>Pezizomycotina</taxon>
        <taxon>Eurotiomycetes</taxon>
        <taxon>Chaetothyriomycetidae</taxon>
        <taxon>Chaetothyriales</taxon>
        <taxon>Herpotrichiellaceae</taxon>
        <taxon>Exophiala</taxon>
    </lineage>
</organism>